<keyword evidence="5" id="KW-0227">DNA damage</keyword>
<evidence type="ECO:0000256" key="6">
    <source>
        <dbReference type="ARBA" id="ARBA00022801"/>
    </source>
</evidence>
<dbReference type="GO" id="GO:0008081">
    <property type="term" value="F:phosphoric diester hydrolase activity"/>
    <property type="evidence" value="ECO:0007669"/>
    <property type="project" value="TreeGrafter"/>
</dbReference>
<organism evidence="11 12">
    <name type="scientific">Poecilia latipinna</name>
    <name type="common">sailfin molly</name>
    <dbReference type="NCBI Taxonomy" id="48699"/>
    <lineage>
        <taxon>Eukaryota</taxon>
        <taxon>Metazoa</taxon>
        <taxon>Chordata</taxon>
        <taxon>Craniata</taxon>
        <taxon>Vertebrata</taxon>
        <taxon>Euteleostomi</taxon>
        <taxon>Actinopterygii</taxon>
        <taxon>Neopterygii</taxon>
        <taxon>Teleostei</taxon>
        <taxon>Neoteleostei</taxon>
        <taxon>Acanthomorphata</taxon>
        <taxon>Ovalentaria</taxon>
        <taxon>Atherinomorphae</taxon>
        <taxon>Cyprinodontiformes</taxon>
        <taxon>Poeciliidae</taxon>
        <taxon>Poeciliinae</taxon>
        <taxon>Poecilia</taxon>
    </lineage>
</organism>
<dbReference type="GO" id="GO:0008311">
    <property type="term" value="F:double-stranded DNA 3'-5' DNA exonuclease activity"/>
    <property type="evidence" value="ECO:0007669"/>
    <property type="project" value="UniProtKB-EC"/>
</dbReference>
<dbReference type="Pfam" id="PF03372">
    <property type="entry name" value="Exo_endo_phos"/>
    <property type="match status" value="1"/>
</dbReference>
<reference evidence="11" key="2">
    <citation type="submission" date="2025-09" db="UniProtKB">
        <authorList>
            <consortium name="Ensembl"/>
        </authorList>
    </citation>
    <scope>IDENTIFICATION</scope>
</reference>
<keyword evidence="12" id="KW-1185">Reference proteome</keyword>
<comment type="cofactor">
    <cofactor evidence="9">
        <name>Mg(2+)</name>
        <dbReference type="ChEBI" id="CHEBI:18420"/>
    </cofactor>
    <cofactor evidence="9">
        <name>Mn(2+)</name>
        <dbReference type="ChEBI" id="CHEBI:29035"/>
    </cofactor>
    <text evidence="9">Probably binds two magnesium or manganese ions per subunit.</text>
</comment>
<keyword evidence="6" id="KW-0378">Hydrolase</keyword>
<feature type="binding site" evidence="9">
    <location>
        <position position="33"/>
    </location>
    <ligand>
        <name>Mg(2+)</name>
        <dbReference type="ChEBI" id="CHEBI:18420"/>
        <label>1</label>
    </ligand>
</feature>
<name>A0A3B3TZ47_9TELE</name>
<dbReference type="Ensembl" id="ENSPLAT00000006193.1">
    <property type="protein sequence ID" value="ENSPLAP00000006475.1"/>
    <property type="gene ID" value="ENSPLAG00000008615.1"/>
</dbReference>
<dbReference type="GO" id="GO:0003906">
    <property type="term" value="F:DNA-(apurinic or apyrimidinic site) endonuclease activity"/>
    <property type="evidence" value="ECO:0007669"/>
    <property type="project" value="TreeGrafter"/>
</dbReference>
<evidence type="ECO:0000256" key="7">
    <source>
        <dbReference type="ARBA" id="ARBA00022842"/>
    </source>
</evidence>
<reference evidence="11" key="1">
    <citation type="submission" date="2025-08" db="UniProtKB">
        <authorList>
            <consortium name="Ensembl"/>
        </authorList>
    </citation>
    <scope>IDENTIFICATION</scope>
</reference>
<evidence type="ECO:0000256" key="1">
    <source>
        <dbReference type="ARBA" id="ARBA00000493"/>
    </source>
</evidence>
<dbReference type="GeneTree" id="ENSGT00940000177187"/>
<dbReference type="AlphaFoldDB" id="A0A3B3TZ47"/>
<keyword evidence="7 9" id="KW-0460">Magnesium</keyword>
<dbReference type="Gene3D" id="3.60.10.10">
    <property type="entry name" value="Endonuclease/exonuclease/phosphatase"/>
    <property type="match status" value="1"/>
</dbReference>
<dbReference type="InterPro" id="IPR036691">
    <property type="entry name" value="Endo/exonu/phosph_ase_sf"/>
</dbReference>
<evidence type="ECO:0000256" key="4">
    <source>
        <dbReference type="ARBA" id="ARBA00022723"/>
    </source>
</evidence>
<dbReference type="GO" id="GO:0046872">
    <property type="term" value="F:metal ion binding"/>
    <property type="evidence" value="ECO:0007669"/>
    <property type="project" value="UniProtKB-KW"/>
</dbReference>
<dbReference type="GO" id="GO:0006284">
    <property type="term" value="P:base-excision repair"/>
    <property type="evidence" value="ECO:0007669"/>
    <property type="project" value="TreeGrafter"/>
</dbReference>
<keyword evidence="9" id="KW-0464">Manganese</keyword>
<protein>
    <recommendedName>
        <fullName evidence="3">exodeoxyribonuclease III</fullName>
        <ecNumber evidence="3">3.1.11.2</ecNumber>
    </recommendedName>
</protein>
<comment type="similarity">
    <text evidence="2">Belongs to the DNA repair enzymes AP/ExoA family.</text>
</comment>
<comment type="catalytic activity">
    <reaction evidence="1">
        <text>Exonucleolytic cleavage in the 3'- to 5'-direction to yield nucleoside 5'-phosphates.</text>
        <dbReference type="EC" id="3.1.11.2"/>
    </reaction>
</comment>
<feature type="domain" description="Endonuclease/exonuclease/phosphatase" evidence="10">
    <location>
        <begin position="5"/>
        <end position="103"/>
    </location>
</feature>
<dbReference type="InterPro" id="IPR005135">
    <property type="entry name" value="Endo/exonuclease/phosphatase"/>
</dbReference>
<dbReference type="EC" id="3.1.11.2" evidence="3"/>
<accession>A0A3B3TZ47</accession>
<dbReference type="InterPro" id="IPR004808">
    <property type="entry name" value="AP_endonuc_1"/>
</dbReference>
<dbReference type="PANTHER" id="PTHR22748:SF4">
    <property type="entry name" value="DNA-(APURINIC OR APYRIMIDINIC SITE) ENDONUCLEASE 2"/>
    <property type="match status" value="1"/>
</dbReference>
<evidence type="ECO:0000259" key="10">
    <source>
        <dbReference type="Pfam" id="PF03372"/>
    </source>
</evidence>
<proteinExistence type="inferred from homology"/>
<evidence type="ECO:0000256" key="5">
    <source>
        <dbReference type="ARBA" id="ARBA00022763"/>
    </source>
</evidence>
<sequence length="157" mass="18442">MLLLSLNARGLCREEKVNAVIFQSHCDILCLQETKWDILKEKEMSQKWKGKMFSAISSTQAGGVAIFVREGLFNNCHLVHRDQQGKFIIIDFFYNNISCRLINIHAPNRHTGKDRLQQWGKFYDHHAHRKYQGLGPDGLRSVRFLYLKEQWLVFHLL</sequence>
<evidence type="ECO:0000256" key="3">
    <source>
        <dbReference type="ARBA" id="ARBA00012115"/>
    </source>
</evidence>
<evidence type="ECO:0000313" key="11">
    <source>
        <dbReference type="Ensembl" id="ENSPLAP00000006475.1"/>
    </source>
</evidence>
<evidence type="ECO:0000256" key="2">
    <source>
        <dbReference type="ARBA" id="ARBA00007092"/>
    </source>
</evidence>
<dbReference type="PANTHER" id="PTHR22748">
    <property type="entry name" value="AP ENDONUCLEASE"/>
    <property type="match status" value="1"/>
</dbReference>
<dbReference type="STRING" id="48699.ENSPLAP00000006475"/>
<evidence type="ECO:0000256" key="9">
    <source>
        <dbReference type="PIRSR" id="PIRSR604808-2"/>
    </source>
</evidence>
<dbReference type="SUPFAM" id="SSF56219">
    <property type="entry name" value="DNase I-like"/>
    <property type="match status" value="1"/>
</dbReference>
<evidence type="ECO:0000313" key="12">
    <source>
        <dbReference type="Proteomes" id="UP000261500"/>
    </source>
</evidence>
<dbReference type="GO" id="GO:0005634">
    <property type="term" value="C:nucleus"/>
    <property type="evidence" value="ECO:0007669"/>
    <property type="project" value="TreeGrafter"/>
</dbReference>
<evidence type="ECO:0000256" key="8">
    <source>
        <dbReference type="ARBA" id="ARBA00023204"/>
    </source>
</evidence>
<keyword evidence="4 9" id="KW-0479">Metal-binding</keyword>
<keyword evidence="8" id="KW-0234">DNA repair</keyword>
<dbReference type="Proteomes" id="UP000261500">
    <property type="component" value="Unplaced"/>
</dbReference>